<sequence>MNIAGNIDDNEGAPVAARKHIACFFERIDKSLGAIGLSIAGGDGFPAVFNGEAGDFRHGFFSFACAFSVFEPLRTPVFGKTGR</sequence>
<protein>
    <submittedName>
        <fullName evidence="1">Uncharacterized protein</fullName>
    </submittedName>
</protein>
<keyword evidence="2" id="KW-1185">Reference proteome</keyword>
<evidence type="ECO:0000313" key="2">
    <source>
        <dbReference type="Proteomes" id="UP001185659"/>
    </source>
</evidence>
<accession>A0ABU4AHB0</accession>
<gene>
    <name evidence="1" type="ORF">R2G56_04970</name>
</gene>
<reference evidence="1 2" key="1">
    <citation type="submission" date="2023-10" db="EMBL/GenBank/DDBJ databases">
        <authorList>
            <person name="Venkata Ramana C."/>
            <person name="Sasikala C."/>
            <person name="Dhurka M."/>
        </authorList>
    </citation>
    <scope>NUCLEOTIDE SEQUENCE [LARGE SCALE GENOMIC DNA]</scope>
    <source>
        <strain evidence="1 2">KCTC 32151</strain>
    </source>
</reference>
<dbReference type="EMBL" id="JAWLIP010000001">
    <property type="protein sequence ID" value="MDV6225631.1"/>
    <property type="molecule type" value="Genomic_DNA"/>
</dbReference>
<organism evidence="1 2">
    <name type="scientific">Nitratireductor aquimarinus</name>
    <dbReference type="NCBI Taxonomy" id="889300"/>
    <lineage>
        <taxon>Bacteria</taxon>
        <taxon>Pseudomonadati</taxon>
        <taxon>Pseudomonadota</taxon>
        <taxon>Alphaproteobacteria</taxon>
        <taxon>Hyphomicrobiales</taxon>
        <taxon>Phyllobacteriaceae</taxon>
        <taxon>Nitratireductor</taxon>
    </lineage>
</organism>
<proteinExistence type="predicted"/>
<evidence type="ECO:0000313" key="1">
    <source>
        <dbReference type="EMBL" id="MDV6225631.1"/>
    </source>
</evidence>
<name>A0ABU4AHB0_9HYPH</name>
<comment type="caution">
    <text evidence="1">The sequence shown here is derived from an EMBL/GenBank/DDBJ whole genome shotgun (WGS) entry which is preliminary data.</text>
</comment>
<dbReference type="RefSeq" id="WP_317560618.1">
    <property type="nucleotide sequence ID" value="NZ_JAWLIP010000001.1"/>
</dbReference>
<dbReference type="Proteomes" id="UP001185659">
    <property type="component" value="Unassembled WGS sequence"/>
</dbReference>